<name>A0A221KFT3_VITFI</name>
<protein>
    <submittedName>
        <fullName evidence="1">Uncharacterized protein</fullName>
    </submittedName>
</protein>
<accession>A0A221KFT3</accession>
<gene>
    <name evidence="1" type="ORF">VITFI_CDS2126</name>
</gene>
<keyword evidence="2" id="KW-1185">Reference proteome</keyword>
<dbReference type="EMBL" id="CP022423">
    <property type="protein sequence ID" value="ASM77904.1"/>
    <property type="molecule type" value="Genomic_DNA"/>
</dbReference>
<dbReference type="KEGG" id="vff:VITFI_CDS2126"/>
<reference evidence="1 2" key="1">
    <citation type="submission" date="2017-07" db="EMBL/GenBank/DDBJ databases">
        <title>Complete Genome Sequence of the cosmetic ferment Vitreoscilla filiformis (ATCC15551).</title>
        <authorList>
            <person name="Contreras S."/>
            <person name="Sagory-Zalkind P."/>
            <person name="Blanquart H."/>
            <person name="Iltis A."/>
            <person name="Morand S.C."/>
        </authorList>
    </citation>
    <scope>NUCLEOTIDE SEQUENCE [LARGE SCALE GENOMIC DNA]</scope>
    <source>
        <strain evidence="1 2">ATCC 15551</strain>
    </source>
</reference>
<sequence>MCYHIFGSTLIYKDFLVFLGVKRGEFFRLLSGKSVLSAKRL</sequence>
<evidence type="ECO:0000313" key="2">
    <source>
        <dbReference type="Proteomes" id="UP000199729"/>
    </source>
</evidence>
<organism evidence="1 2">
    <name type="scientific">Vitreoscilla filiformis</name>
    <dbReference type="NCBI Taxonomy" id="63"/>
    <lineage>
        <taxon>Bacteria</taxon>
        <taxon>Pseudomonadati</taxon>
        <taxon>Pseudomonadota</taxon>
        <taxon>Betaproteobacteria</taxon>
        <taxon>Neisseriales</taxon>
        <taxon>Neisseriaceae</taxon>
        <taxon>Vitreoscilla</taxon>
    </lineage>
</organism>
<proteinExistence type="predicted"/>
<evidence type="ECO:0000313" key="1">
    <source>
        <dbReference type="EMBL" id="ASM77904.1"/>
    </source>
</evidence>
<dbReference type="Proteomes" id="UP000199729">
    <property type="component" value="Chromosome"/>
</dbReference>
<dbReference type="AlphaFoldDB" id="A0A221KFT3"/>